<evidence type="ECO:0000256" key="4">
    <source>
        <dbReference type="ARBA" id="ARBA00023125"/>
    </source>
</evidence>
<comment type="subcellular location">
    <subcellularLocation>
        <location evidence="1">Nucleus</location>
    </subcellularLocation>
</comment>
<feature type="domain" description="Myb-like" evidence="8">
    <location>
        <begin position="143"/>
        <end position="189"/>
    </location>
</feature>
<evidence type="ECO:0000256" key="3">
    <source>
        <dbReference type="ARBA" id="ARBA00023015"/>
    </source>
</evidence>
<comment type="caution">
    <text evidence="10">The sequence shown here is derived from an EMBL/GenBank/DDBJ whole genome shotgun (WGS) entry which is preliminary data.</text>
</comment>
<reference evidence="10 11" key="1">
    <citation type="submission" date="2024-11" db="EMBL/GenBank/DDBJ databases">
        <title>A near-complete genome assembly of Cinchona calisaya.</title>
        <authorList>
            <person name="Lian D.C."/>
            <person name="Zhao X.W."/>
            <person name="Wei L."/>
        </authorList>
    </citation>
    <scope>NUCLEOTIDE SEQUENCE [LARGE SCALE GENOMIC DNA]</scope>
    <source>
        <tissue evidence="10">Nenye</tissue>
    </source>
</reference>
<evidence type="ECO:0000313" key="10">
    <source>
        <dbReference type="EMBL" id="KAL3511111.1"/>
    </source>
</evidence>
<dbReference type="SMART" id="SM00717">
    <property type="entry name" value="SANT"/>
    <property type="match status" value="2"/>
</dbReference>
<feature type="domain" description="Myb-like" evidence="8">
    <location>
        <begin position="190"/>
        <end position="240"/>
    </location>
</feature>
<dbReference type="FunFam" id="1.10.10.60:FF:000356">
    <property type="entry name" value="MYB transcription factor"/>
    <property type="match status" value="1"/>
</dbReference>
<dbReference type="SUPFAM" id="SSF46689">
    <property type="entry name" value="Homeodomain-like"/>
    <property type="match status" value="1"/>
</dbReference>
<evidence type="ECO:0000256" key="2">
    <source>
        <dbReference type="ARBA" id="ARBA00022737"/>
    </source>
</evidence>
<dbReference type="Proteomes" id="UP001630127">
    <property type="component" value="Unassembled WGS sequence"/>
</dbReference>
<evidence type="ECO:0000256" key="5">
    <source>
        <dbReference type="ARBA" id="ARBA00023163"/>
    </source>
</evidence>
<dbReference type="InterPro" id="IPR009057">
    <property type="entry name" value="Homeodomain-like_sf"/>
</dbReference>
<dbReference type="Gene3D" id="1.10.10.60">
    <property type="entry name" value="Homeodomain-like"/>
    <property type="match status" value="2"/>
</dbReference>
<dbReference type="Pfam" id="PF13921">
    <property type="entry name" value="Myb_DNA-bind_6"/>
    <property type="match status" value="1"/>
</dbReference>
<dbReference type="AlphaFoldDB" id="A0ABD2YW34"/>
<feature type="region of interest" description="Disordered" evidence="7">
    <location>
        <begin position="405"/>
        <end position="464"/>
    </location>
</feature>
<dbReference type="InterPro" id="IPR001005">
    <property type="entry name" value="SANT/Myb"/>
</dbReference>
<name>A0ABD2YW34_9GENT</name>
<protein>
    <submittedName>
        <fullName evidence="10">Uncharacterized protein</fullName>
    </submittedName>
</protein>
<dbReference type="GO" id="GO:0003677">
    <property type="term" value="F:DNA binding"/>
    <property type="evidence" value="ECO:0007669"/>
    <property type="project" value="UniProtKB-KW"/>
</dbReference>
<evidence type="ECO:0000256" key="6">
    <source>
        <dbReference type="ARBA" id="ARBA00023242"/>
    </source>
</evidence>
<dbReference type="PANTHER" id="PTHR45614:SF175">
    <property type="entry name" value="TRANSCRIPTION FACTOR MYB105-RELATED"/>
    <property type="match status" value="1"/>
</dbReference>
<dbReference type="InterPro" id="IPR017930">
    <property type="entry name" value="Myb_dom"/>
</dbReference>
<dbReference type="CDD" id="cd00167">
    <property type="entry name" value="SANT"/>
    <property type="match status" value="2"/>
</dbReference>
<evidence type="ECO:0000259" key="8">
    <source>
        <dbReference type="PROSITE" id="PS50090"/>
    </source>
</evidence>
<dbReference type="GO" id="GO:0005634">
    <property type="term" value="C:nucleus"/>
    <property type="evidence" value="ECO:0007669"/>
    <property type="project" value="UniProtKB-SubCell"/>
</dbReference>
<dbReference type="FunFam" id="1.10.10.60:FF:000060">
    <property type="entry name" value="MYB transcription factor"/>
    <property type="match status" value="1"/>
</dbReference>
<keyword evidence="11" id="KW-1185">Reference proteome</keyword>
<dbReference type="PANTHER" id="PTHR45614">
    <property type="entry name" value="MYB PROTEIN-RELATED"/>
    <property type="match status" value="1"/>
</dbReference>
<keyword evidence="2" id="KW-0677">Repeat</keyword>
<dbReference type="PROSITE" id="PS51294">
    <property type="entry name" value="HTH_MYB"/>
    <property type="match status" value="2"/>
</dbReference>
<accession>A0ABD2YW34</accession>
<proteinExistence type="predicted"/>
<feature type="compositionally biased region" description="Low complexity" evidence="7">
    <location>
        <begin position="405"/>
        <end position="419"/>
    </location>
</feature>
<evidence type="ECO:0000256" key="7">
    <source>
        <dbReference type="SAM" id="MobiDB-lite"/>
    </source>
</evidence>
<keyword evidence="3" id="KW-0805">Transcription regulation</keyword>
<sequence>MAMANKKCGIYPPNTKTNIGIHSYPSGASSMGMIFADMNSLSINANYGGLQTSSQESLHEGRRPCWGFSFMPKCHLEEAHNSDVGEGKSSSEWSDAIRENVDEPIDLNASLSEGEKQTNINNVDQAVLGSCRDSCGQSKLCARGHWRPAEDTKLRELVALYGPQNWNLIAEKLGGRSGKSCRLRWFNQLDPRINRRAFTEEEEERLMAAHRLYGNKWAMIARLFPGRTDNAVKNHWHIVMARKYREQSSAYRRRKIGQFVCRRVEDHVHDTISFVRSKTELAGPPLSNYSFMINNSNGTLGNLTNCSLGDLNGCDVVAGGSRIACGSYNSPHMAAGGEAVLSNIVTPSPHTHSGFCSSQQTSCDLFPGTCNNGMMSIFKQGRPWDRPRDESNFTYLYHPQQIHQHYHPPSMTARQQSQQHYHHPPSNGNSNSKFSSIAPKVSSDNTAERASSAHTEGRLTNQCENLSPPFIDFLGVGPTSS</sequence>
<feature type="compositionally biased region" description="Polar residues" evidence="7">
    <location>
        <begin position="442"/>
        <end position="464"/>
    </location>
</feature>
<gene>
    <name evidence="10" type="ORF">ACH5RR_030512</name>
</gene>
<organism evidence="10 11">
    <name type="scientific">Cinchona calisaya</name>
    <dbReference type="NCBI Taxonomy" id="153742"/>
    <lineage>
        <taxon>Eukaryota</taxon>
        <taxon>Viridiplantae</taxon>
        <taxon>Streptophyta</taxon>
        <taxon>Embryophyta</taxon>
        <taxon>Tracheophyta</taxon>
        <taxon>Spermatophyta</taxon>
        <taxon>Magnoliopsida</taxon>
        <taxon>eudicotyledons</taxon>
        <taxon>Gunneridae</taxon>
        <taxon>Pentapetalae</taxon>
        <taxon>asterids</taxon>
        <taxon>lamiids</taxon>
        <taxon>Gentianales</taxon>
        <taxon>Rubiaceae</taxon>
        <taxon>Cinchonoideae</taxon>
        <taxon>Cinchoneae</taxon>
        <taxon>Cinchona</taxon>
    </lineage>
</organism>
<dbReference type="InterPro" id="IPR050560">
    <property type="entry name" value="MYB_TF"/>
</dbReference>
<keyword evidence="4" id="KW-0238">DNA-binding</keyword>
<dbReference type="EMBL" id="JBJUIK010000012">
    <property type="protein sequence ID" value="KAL3511111.1"/>
    <property type="molecule type" value="Genomic_DNA"/>
</dbReference>
<keyword evidence="5" id="KW-0804">Transcription</keyword>
<feature type="domain" description="HTH myb-type" evidence="9">
    <location>
        <begin position="143"/>
        <end position="189"/>
    </location>
</feature>
<feature type="domain" description="HTH myb-type" evidence="9">
    <location>
        <begin position="190"/>
        <end position="244"/>
    </location>
</feature>
<evidence type="ECO:0000313" key="11">
    <source>
        <dbReference type="Proteomes" id="UP001630127"/>
    </source>
</evidence>
<evidence type="ECO:0000259" key="9">
    <source>
        <dbReference type="PROSITE" id="PS51294"/>
    </source>
</evidence>
<evidence type="ECO:0000256" key="1">
    <source>
        <dbReference type="ARBA" id="ARBA00004123"/>
    </source>
</evidence>
<dbReference type="PROSITE" id="PS50090">
    <property type="entry name" value="MYB_LIKE"/>
    <property type="match status" value="2"/>
</dbReference>
<keyword evidence="6" id="KW-0539">Nucleus</keyword>